<dbReference type="AlphaFoldDB" id="A0A6S7BJH1"/>
<keyword evidence="2" id="KW-1185">Reference proteome</keyword>
<reference evidence="1 2" key="1">
    <citation type="submission" date="2020-04" db="EMBL/GenBank/DDBJ databases">
        <authorList>
            <person name="De Canck E."/>
        </authorList>
    </citation>
    <scope>NUCLEOTIDE SEQUENCE [LARGE SCALE GENOMIC DNA]</scope>
    <source>
        <strain evidence="1 2">LMG 28614</strain>
    </source>
</reference>
<dbReference type="RefSeq" id="WP_175152649.1">
    <property type="nucleotide sequence ID" value="NZ_CADIKK010000033.1"/>
</dbReference>
<evidence type="ECO:0000313" key="2">
    <source>
        <dbReference type="Proteomes" id="UP000494365"/>
    </source>
</evidence>
<proteinExistence type="predicted"/>
<sequence>MPELHLLTDEELAATKRRREAGEASLACEGIYLSAEEKALFDRFEAERLPPDECRRQIIAYVRAKRAEG</sequence>
<evidence type="ECO:0008006" key="3">
    <source>
        <dbReference type="Google" id="ProtNLM"/>
    </source>
</evidence>
<gene>
    <name evidence="1" type="ORF">LMG28614_05643</name>
</gene>
<dbReference type="Proteomes" id="UP000494365">
    <property type="component" value="Unassembled WGS sequence"/>
</dbReference>
<protein>
    <recommendedName>
        <fullName evidence="3">Antitoxin VbhA domain-containing protein</fullName>
    </recommendedName>
</protein>
<name>A0A6S7BJH1_9BURK</name>
<accession>A0A6S7BJH1</accession>
<evidence type="ECO:0000313" key="1">
    <source>
        <dbReference type="EMBL" id="CAB3802564.1"/>
    </source>
</evidence>
<dbReference type="EMBL" id="CADIKK010000033">
    <property type="protein sequence ID" value="CAB3802564.1"/>
    <property type="molecule type" value="Genomic_DNA"/>
</dbReference>
<organism evidence="1 2">
    <name type="scientific">Paraburkholderia ultramafica</name>
    <dbReference type="NCBI Taxonomy" id="1544867"/>
    <lineage>
        <taxon>Bacteria</taxon>
        <taxon>Pseudomonadati</taxon>
        <taxon>Pseudomonadota</taxon>
        <taxon>Betaproteobacteria</taxon>
        <taxon>Burkholderiales</taxon>
        <taxon>Burkholderiaceae</taxon>
        <taxon>Paraburkholderia</taxon>
    </lineage>
</organism>